<feature type="region of interest" description="Disordered" evidence="1">
    <location>
        <begin position="475"/>
        <end position="495"/>
    </location>
</feature>
<accession>A0A1H0WMF1</accession>
<dbReference type="Proteomes" id="UP000199317">
    <property type="component" value="Unassembled WGS sequence"/>
</dbReference>
<dbReference type="InterPro" id="IPR000160">
    <property type="entry name" value="GGDEF_dom"/>
</dbReference>
<dbReference type="SMART" id="SM00267">
    <property type="entry name" value="GGDEF"/>
    <property type="match status" value="1"/>
</dbReference>
<reference evidence="4" key="1">
    <citation type="submission" date="2016-10" db="EMBL/GenBank/DDBJ databases">
        <authorList>
            <person name="Varghese N."/>
            <person name="Submissions S."/>
        </authorList>
    </citation>
    <scope>NUCLEOTIDE SEQUENCE [LARGE SCALE GENOMIC DNA]</scope>
    <source>
        <strain evidence="4">DSM 17101</strain>
    </source>
</reference>
<dbReference type="PANTHER" id="PTHR46663:SF2">
    <property type="entry name" value="GGDEF DOMAIN-CONTAINING PROTEIN"/>
    <property type="match status" value="1"/>
</dbReference>
<dbReference type="InterPro" id="IPR052163">
    <property type="entry name" value="DGC-Regulatory_Protein"/>
</dbReference>
<gene>
    <name evidence="3" type="ORF">SAMN04489708_1434</name>
</gene>
<keyword evidence="4" id="KW-1185">Reference proteome</keyword>
<dbReference type="InterPro" id="IPR029787">
    <property type="entry name" value="Nucleotide_cyclase"/>
</dbReference>
<proteinExistence type="predicted"/>
<dbReference type="Pfam" id="PF00990">
    <property type="entry name" value="GGDEF"/>
    <property type="match status" value="1"/>
</dbReference>
<dbReference type="RefSeq" id="WP_092839663.1">
    <property type="nucleotide sequence ID" value="NZ_CP028290.1"/>
</dbReference>
<sequence length="495" mass="53618">MKRDFLPSASTGRFLALLALTLIAAQLVAFVFLHFSNRRIAMESVDAALEAGGQTFEYTAAMRRESRRVASELASKDYGLQNIIFNETNRDTVESALYNQLARTGAELIVLTDLDGTLRARSSVSGFLRERDAALDKRLETLVGSVRETNRNMRTMTGEDGESVLHNWIKVTVRAPVPVAHIYLAFRITHAGAEQFARMTQLQMAFVSHEPGGRYTVYASTLPESISLEPVGRNAKDPAPFSASDADGAGYRVKVITLDDSGPLPVSAVVAKPFAPVISPFLRLEALYGVSVLLSAIISIMAVKVVANRVVTPLEDVAQKDALTGLANRRTFDARLLRAEQDLRKSGSGFAVMLMDLDKFKFVNDEYGHDAGDVVLKEVAARIQKIIRASDTLARLGGDEFAILVRTDDPKTLSDIATAIVEVVRRPIALRPDLSAEVGTSIGIACAPAHARHGSEVVHCADLAMYVAKRRGGGFATAQPSKPASDASPHMASQR</sequence>
<dbReference type="SUPFAM" id="SSF55073">
    <property type="entry name" value="Nucleotide cyclase"/>
    <property type="match status" value="1"/>
</dbReference>
<dbReference type="GO" id="GO:0003824">
    <property type="term" value="F:catalytic activity"/>
    <property type="evidence" value="ECO:0007669"/>
    <property type="project" value="UniProtKB-ARBA"/>
</dbReference>
<evidence type="ECO:0000313" key="4">
    <source>
        <dbReference type="Proteomes" id="UP000199317"/>
    </source>
</evidence>
<dbReference type="CDD" id="cd01949">
    <property type="entry name" value="GGDEF"/>
    <property type="match status" value="1"/>
</dbReference>
<evidence type="ECO:0000313" key="3">
    <source>
        <dbReference type="EMBL" id="SDP91486.1"/>
    </source>
</evidence>
<feature type="domain" description="GGDEF" evidence="2">
    <location>
        <begin position="348"/>
        <end position="481"/>
    </location>
</feature>
<dbReference type="Gene3D" id="3.30.70.270">
    <property type="match status" value="1"/>
</dbReference>
<evidence type="ECO:0000256" key="1">
    <source>
        <dbReference type="SAM" id="MobiDB-lite"/>
    </source>
</evidence>
<name>A0A1H0WMF1_9BURK</name>
<organism evidence="3 4">
    <name type="scientific">Paracidovorax cattleyae</name>
    <dbReference type="NCBI Taxonomy" id="80868"/>
    <lineage>
        <taxon>Bacteria</taxon>
        <taxon>Pseudomonadati</taxon>
        <taxon>Pseudomonadota</taxon>
        <taxon>Betaproteobacteria</taxon>
        <taxon>Burkholderiales</taxon>
        <taxon>Comamonadaceae</taxon>
        <taxon>Paracidovorax</taxon>
    </lineage>
</organism>
<protein>
    <submittedName>
        <fullName evidence="3">Diguanylate cyclase (GGDEF) domain-containing protein</fullName>
    </submittedName>
</protein>
<dbReference type="AlphaFoldDB" id="A0A1H0WMF1"/>
<dbReference type="EMBL" id="FNJL01000043">
    <property type="protein sequence ID" value="SDP91486.1"/>
    <property type="molecule type" value="Genomic_DNA"/>
</dbReference>
<dbReference type="PANTHER" id="PTHR46663">
    <property type="entry name" value="DIGUANYLATE CYCLASE DGCT-RELATED"/>
    <property type="match status" value="1"/>
</dbReference>
<dbReference type="FunFam" id="3.30.70.270:FF:000001">
    <property type="entry name" value="Diguanylate cyclase domain protein"/>
    <property type="match status" value="1"/>
</dbReference>
<dbReference type="PROSITE" id="PS50887">
    <property type="entry name" value="GGDEF"/>
    <property type="match status" value="1"/>
</dbReference>
<dbReference type="OrthoDB" id="9812260at2"/>
<evidence type="ECO:0000259" key="2">
    <source>
        <dbReference type="PROSITE" id="PS50887"/>
    </source>
</evidence>
<dbReference type="InterPro" id="IPR043128">
    <property type="entry name" value="Rev_trsase/Diguanyl_cyclase"/>
</dbReference>
<dbReference type="NCBIfam" id="TIGR00254">
    <property type="entry name" value="GGDEF"/>
    <property type="match status" value="1"/>
</dbReference>